<evidence type="ECO:0000313" key="2">
    <source>
        <dbReference type="Proteomes" id="UP001596091"/>
    </source>
</evidence>
<dbReference type="RefSeq" id="WP_263336388.1">
    <property type="nucleotide sequence ID" value="NZ_JAGSYH010000003.1"/>
</dbReference>
<dbReference type="Gene3D" id="3.30.460.10">
    <property type="entry name" value="Beta Polymerase, domain 2"/>
    <property type="match status" value="1"/>
</dbReference>
<dbReference type="PANTHER" id="PTHR34822">
    <property type="entry name" value="GRPB DOMAIN PROTEIN (AFU_ORTHOLOGUE AFUA_1G01530)"/>
    <property type="match status" value="1"/>
</dbReference>
<reference evidence="2" key="1">
    <citation type="journal article" date="2019" name="Int. J. Syst. Evol. Microbiol.">
        <title>The Global Catalogue of Microorganisms (GCM) 10K type strain sequencing project: providing services to taxonomists for standard genome sequencing and annotation.</title>
        <authorList>
            <consortium name="The Broad Institute Genomics Platform"/>
            <consortium name="The Broad Institute Genome Sequencing Center for Infectious Disease"/>
            <person name="Wu L."/>
            <person name="Ma J."/>
        </authorList>
    </citation>
    <scope>NUCLEOTIDE SEQUENCE [LARGE SCALE GENOMIC DNA]</scope>
    <source>
        <strain evidence="2">JCM 4087</strain>
    </source>
</reference>
<proteinExistence type="predicted"/>
<name>A0ABW1EHH5_9BACT</name>
<dbReference type="Pfam" id="PF04229">
    <property type="entry name" value="GrpB"/>
    <property type="match status" value="1"/>
</dbReference>
<dbReference type="Proteomes" id="UP001596091">
    <property type="component" value="Unassembled WGS sequence"/>
</dbReference>
<dbReference type="InterPro" id="IPR043519">
    <property type="entry name" value="NT_sf"/>
</dbReference>
<gene>
    <name evidence="1" type="ORF">ACFPT7_10270</name>
</gene>
<dbReference type="SUPFAM" id="SSF81301">
    <property type="entry name" value="Nucleotidyltransferase"/>
    <property type="match status" value="1"/>
</dbReference>
<dbReference type="PANTHER" id="PTHR34822:SF1">
    <property type="entry name" value="GRPB FAMILY PROTEIN"/>
    <property type="match status" value="1"/>
</dbReference>
<comment type="caution">
    <text evidence="1">The sequence shown here is derived from an EMBL/GenBank/DDBJ whole genome shotgun (WGS) entry which is preliminary data.</text>
</comment>
<evidence type="ECO:0000313" key="1">
    <source>
        <dbReference type="EMBL" id="MFC5862675.1"/>
    </source>
</evidence>
<keyword evidence="2" id="KW-1185">Reference proteome</keyword>
<dbReference type="EMBL" id="JBHSPH010000002">
    <property type="protein sequence ID" value="MFC5862675.1"/>
    <property type="molecule type" value="Genomic_DNA"/>
</dbReference>
<organism evidence="1 2">
    <name type="scientific">Acidicapsa dinghuensis</name>
    <dbReference type="NCBI Taxonomy" id="2218256"/>
    <lineage>
        <taxon>Bacteria</taxon>
        <taxon>Pseudomonadati</taxon>
        <taxon>Acidobacteriota</taxon>
        <taxon>Terriglobia</taxon>
        <taxon>Terriglobales</taxon>
        <taxon>Acidobacteriaceae</taxon>
        <taxon>Acidicapsa</taxon>
    </lineage>
</organism>
<protein>
    <submittedName>
        <fullName evidence="1">GrpB family protein</fullName>
    </submittedName>
</protein>
<dbReference type="InterPro" id="IPR007344">
    <property type="entry name" value="GrpB/CoaE"/>
</dbReference>
<accession>A0ABW1EHH5</accession>
<sequence length="200" mass="22528">MQFPEQTRLALGRVSLSLPNASWPACFSSERERLRPMLGEIADQLEHYGSTAIPGLSAKPIIDMMAPVISLEKADDLGSLIQPAGYRKIDAGFFKRRFFRKEADNGELAYHLHLVVAPTWPLKSELLLRDWLIQHPEVTRAYEALKQDLALHSMTTCRATSQEKPHFCELSSTKRASAEAFRSKPIGTSRRLAYIALLVH</sequence>